<dbReference type="Proteomes" id="UP000776700">
    <property type="component" value="Unassembled WGS sequence"/>
</dbReference>
<keyword evidence="1" id="KW-0812">Transmembrane</keyword>
<dbReference type="EMBL" id="DYUB01000256">
    <property type="protein sequence ID" value="HJG97079.1"/>
    <property type="molecule type" value="Genomic_DNA"/>
</dbReference>
<feature type="transmembrane region" description="Helical" evidence="1">
    <location>
        <begin position="12"/>
        <end position="31"/>
    </location>
</feature>
<keyword evidence="1" id="KW-0472">Membrane</keyword>
<evidence type="ECO:0000256" key="1">
    <source>
        <dbReference type="SAM" id="Phobius"/>
    </source>
</evidence>
<sequence length="200" mass="22839">MFEKKEPFQWKIPILILTGILVLTGGIYIGIKTRKVEEKPAFNNETINKENEKTKDAFGLSESCEIWMYKRSEEGSLIDSEPSMIGIVPKELLDKTKEEIRAYLSEQYPDKEIDSITQHEIVLSEKETLNDTSKSNKYSLEVENGFIGLYKYNANGNRELIENTEIKLDSLPQSVQEEVQKGVLVDTQDDAYSKLESFGS</sequence>
<comment type="caution">
    <text evidence="2">The sequence shown here is derived from an EMBL/GenBank/DDBJ whole genome shotgun (WGS) entry which is preliminary data.</text>
</comment>
<evidence type="ECO:0000313" key="2">
    <source>
        <dbReference type="EMBL" id="HJG97079.1"/>
    </source>
</evidence>
<protein>
    <recommendedName>
        <fullName evidence="4">Bypass of forespore C C-terminal domain-containing protein</fullName>
    </recommendedName>
</protein>
<proteinExistence type="predicted"/>
<reference evidence="2" key="1">
    <citation type="journal article" date="2021" name="PeerJ">
        <title>Extensive microbial diversity within the chicken gut microbiome revealed by metagenomics and culture.</title>
        <authorList>
            <person name="Gilroy R."/>
            <person name="Ravi A."/>
            <person name="Getino M."/>
            <person name="Pursley I."/>
            <person name="Horton D.L."/>
            <person name="Alikhan N.F."/>
            <person name="Baker D."/>
            <person name="Gharbi K."/>
            <person name="Hall N."/>
            <person name="Watson M."/>
            <person name="Adriaenssens E.M."/>
            <person name="Foster-Nyarko E."/>
            <person name="Jarju S."/>
            <person name="Secka A."/>
            <person name="Antonio M."/>
            <person name="Oren A."/>
            <person name="Chaudhuri R.R."/>
            <person name="La Ragione R."/>
            <person name="Hildebrand F."/>
            <person name="Pallen M.J."/>
        </authorList>
    </citation>
    <scope>NUCLEOTIDE SEQUENCE</scope>
    <source>
        <strain evidence="2">1277</strain>
    </source>
</reference>
<dbReference type="AlphaFoldDB" id="A0A921N2U8"/>
<gene>
    <name evidence="2" type="ORF">K8V90_08275</name>
</gene>
<keyword evidence="1" id="KW-1133">Transmembrane helix</keyword>
<evidence type="ECO:0008006" key="4">
    <source>
        <dbReference type="Google" id="ProtNLM"/>
    </source>
</evidence>
<organism evidence="2 3">
    <name type="scientific">Romboutsia timonensis</name>
    <dbReference type="NCBI Taxonomy" id="1776391"/>
    <lineage>
        <taxon>Bacteria</taxon>
        <taxon>Bacillati</taxon>
        <taxon>Bacillota</taxon>
        <taxon>Clostridia</taxon>
        <taxon>Peptostreptococcales</taxon>
        <taxon>Peptostreptococcaceae</taxon>
        <taxon>Romboutsia</taxon>
    </lineage>
</organism>
<evidence type="ECO:0000313" key="3">
    <source>
        <dbReference type="Proteomes" id="UP000776700"/>
    </source>
</evidence>
<accession>A0A921N2U8</accession>
<reference evidence="2" key="2">
    <citation type="submission" date="2021-09" db="EMBL/GenBank/DDBJ databases">
        <authorList>
            <person name="Gilroy R."/>
        </authorList>
    </citation>
    <scope>NUCLEOTIDE SEQUENCE</scope>
    <source>
        <strain evidence="2">1277</strain>
    </source>
</reference>
<name>A0A921N2U8_9FIRM</name>